<name>A0A2A8D7X0_9MICC</name>
<dbReference type="EMBL" id="PDEV01000001">
    <property type="protein sequence ID" value="PEN16974.1"/>
    <property type="molecule type" value="Genomic_DNA"/>
</dbReference>
<comment type="caution">
    <text evidence="4">The sequence shown here is derived from an EMBL/GenBank/DDBJ whole genome shotgun (WGS) entry which is preliminary data.</text>
</comment>
<feature type="transmembrane region" description="Helical" evidence="2">
    <location>
        <begin position="787"/>
        <end position="803"/>
    </location>
</feature>
<feature type="region of interest" description="Disordered" evidence="1">
    <location>
        <begin position="176"/>
        <end position="326"/>
    </location>
</feature>
<dbReference type="RefSeq" id="WP_098042326.1">
    <property type="nucleotide sequence ID" value="NZ_JAOVAQ010000010.1"/>
</dbReference>
<feature type="chain" id="PRO_5012247541" evidence="3">
    <location>
        <begin position="33"/>
        <end position="807"/>
    </location>
</feature>
<evidence type="ECO:0000256" key="2">
    <source>
        <dbReference type="SAM" id="Phobius"/>
    </source>
</evidence>
<evidence type="ECO:0000256" key="1">
    <source>
        <dbReference type="SAM" id="MobiDB-lite"/>
    </source>
</evidence>
<organism evidence="4 5">
    <name type="scientific">Rothia dentocariosa</name>
    <dbReference type="NCBI Taxonomy" id="2047"/>
    <lineage>
        <taxon>Bacteria</taxon>
        <taxon>Bacillati</taxon>
        <taxon>Actinomycetota</taxon>
        <taxon>Actinomycetes</taxon>
        <taxon>Micrococcales</taxon>
        <taxon>Micrococcaceae</taxon>
        <taxon>Rothia</taxon>
    </lineage>
</organism>
<feature type="region of interest" description="Disordered" evidence="1">
    <location>
        <begin position="29"/>
        <end position="51"/>
    </location>
</feature>
<dbReference type="Proteomes" id="UP000219947">
    <property type="component" value="Unassembled WGS sequence"/>
</dbReference>
<feature type="compositionally biased region" description="Polar residues" evidence="1">
    <location>
        <begin position="435"/>
        <end position="445"/>
    </location>
</feature>
<feature type="compositionally biased region" description="Basic and acidic residues" evidence="1">
    <location>
        <begin position="256"/>
        <end position="291"/>
    </location>
</feature>
<keyword evidence="2" id="KW-1133">Transmembrane helix</keyword>
<evidence type="ECO:0000256" key="3">
    <source>
        <dbReference type="SAM" id="SignalP"/>
    </source>
</evidence>
<keyword evidence="3" id="KW-0732">Signal</keyword>
<dbReference type="AlphaFoldDB" id="A0A2A8D7X0"/>
<sequence>MTQHAHHAARYSAVVALAGALLAPGVTTPATALEDPGQTPDATPAQAGNNVQAQNPAVKVPGEGNERMPQGKVEQPAAKANDTATVAGSTIIKNGQGLKISGSGWGANAVIAVKYDGGKVKPTEPVTHDGKDLSARGVIAVIKADENGNFNTTIPFPTEANWIIGSEHEINFLSGSLQDGDQKHSATHTVTVGEEAPAAEAPKAEETPKVETPEQPQVKETPKTDAPVEAPKAEETPAQQPQTDEAAKNETPAETPKAEEAPKAEETPVQPKVDDAAKNKAEQQPKAEEKPAPQPAENNPAPVVETQTASDGDATVTGPKTVTHGQGIVVNGYGWSPYSVIAVKYDGGDIKLDHAVNYNGKDYASRGVVAIIQADADGKFTYTLPFPNSDKWGVGTVHDITFLSGSLQKGNEVHSATLKVTVGDAPATAEDPKDNGQQPGNPSANDTEEPEPRQPADSPAQGHQNDGNAGAQPSQAGNQGGTANQGVQNNAPAPNPAPAAFENSQTVESDGVTVTGVKYAKNGQGIEVSGTGWKNADGTGSVIAVKYDGGEVKSTNPVMYDGKDWAGRGVVAVVTANPDGTFTAKLPFPNAENSTGFEKWTDGSQHEINFLSGSLQKGDEQHSVTLSVTIAGADGSRLAPVSSNHASNSGSSYSSGGYDAGAVNNGSGYGPVAPIPTQSSGINFTARQSSVTKHASLGAAAELENDTLINRVQARAKAAAKNGSNSGAHAKSAPKKTHTAKAAPGKNGTQGNATTAATQSDSDNAPNIIGAELSGFSRWFANNANNVLLSIAGLIILVLALTFRKRA</sequence>
<evidence type="ECO:0000313" key="5">
    <source>
        <dbReference type="Proteomes" id="UP000219947"/>
    </source>
</evidence>
<feature type="signal peptide" evidence="3">
    <location>
        <begin position="1"/>
        <end position="32"/>
    </location>
</feature>
<feature type="compositionally biased region" description="Polar residues" evidence="1">
    <location>
        <begin position="461"/>
        <end position="474"/>
    </location>
</feature>
<reference evidence="4" key="1">
    <citation type="submission" date="2017-10" db="EMBL/GenBank/DDBJ databases">
        <title>Kefir isolates.</title>
        <authorList>
            <person name="Kim Y."/>
            <person name="Blasche S."/>
        </authorList>
    </citation>
    <scope>NUCLEOTIDE SEQUENCE [LARGE SCALE GENOMIC DNA]</scope>
    <source>
        <strain evidence="4">OG2-2</strain>
    </source>
</reference>
<feature type="region of interest" description="Disordered" evidence="1">
    <location>
        <begin position="715"/>
        <end position="764"/>
    </location>
</feature>
<feature type="region of interest" description="Disordered" evidence="1">
    <location>
        <begin position="426"/>
        <end position="501"/>
    </location>
</feature>
<keyword evidence="2" id="KW-0472">Membrane</keyword>
<protein>
    <submittedName>
        <fullName evidence="4">Uncharacterized protein</fullName>
    </submittedName>
</protein>
<feature type="compositionally biased region" description="Low complexity" evidence="1">
    <location>
        <begin position="189"/>
        <end position="201"/>
    </location>
</feature>
<proteinExistence type="predicted"/>
<keyword evidence="2" id="KW-0812">Transmembrane</keyword>
<feature type="compositionally biased region" description="Low complexity" evidence="1">
    <location>
        <begin position="475"/>
        <end position="492"/>
    </location>
</feature>
<feature type="compositionally biased region" description="Basic and acidic residues" evidence="1">
    <location>
        <begin position="202"/>
        <end position="212"/>
    </location>
</feature>
<feature type="compositionally biased region" description="Low complexity" evidence="1">
    <location>
        <begin position="740"/>
        <end position="759"/>
    </location>
</feature>
<accession>A0A2A8D7X0</accession>
<evidence type="ECO:0000313" key="4">
    <source>
        <dbReference type="EMBL" id="PEN16974.1"/>
    </source>
</evidence>
<gene>
    <name evidence="4" type="ORF">CRM92_02775</name>
</gene>
<keyword evidence="5" id="KW-1185">Reference proteome</keyword>